<dbReference type="CDD" id="cd05466">
    <property type="entry name" value="PBP2_LTTR_substrate"/>
    <property type="match status" value="1"/>
</dbReference>
<dbReference type="Gene3D" id="1.10.10.10">
    <property type="entry name" value="Winged helix-like DNA-binding domain superfamily/Winged helix DNA-binding domain"/>
    <property type="match status" value="1"/>
</dbReference>
<comment type="caution">
    <text evidence="6">The sequence shown here is derived from an EMBL/GenBank/DDBJ whole genome shotgun (WGS) entry which is preliminary data.</text>
</comment>
<comment type="similarity">
    <text evidence="1">Belongs to the LysR transcriptional regulatory family.</text>
</comment>
<dbReference type="PANTHER" id="PTHR30346">
    <property type="entry name" value="TRANSCRIPTIONAL DUAL REGULATOR HCAR-RELATED"/>
    <property type="match status" value="1"/>
</dbReference>
<dbReference type="Pfam" id="PF00126">
    <property type="entry name" value="HTH_1"/>
    <property type="match status" value="1"/>
</dbReference>
<sequence>MLNLVHLRTLVEVLRLGSFTGAGNRLGYTASAVSQQMSALERETGIQLFVRSARSAHPTDSAHVVGQHALKLLRDADELLAAASATVHGSARELRIGVFPSAAMFILADVLESPDWKDLGIQLKITIGEPSTTVPRLRSGGELDMAIIYQVGESGLVLPQGVTRHWIGDDPYCVVVPTAWGMREGSRISTEELANRPWLLHHRGSSDATIIESTLANAELHPRVVATSDDFTATLRLIAAGHGMALVPRLTLATRPPGLTVVHVPELALSRKLIALRAEAAPVEAAREFLRMAGSLAQ</sequence>
<accession>A0A839QHA3</accession>
<organism evidence="6 7">
    <name type="scientific">Paeniglutamicibacter cryotolerans</name>
    <dbReference type="NCBI Taxonomy" id="670079"/>
    <lineage>
        <taxon>Bacteria</taxon>
        <taxon>Bacillati</taxon>
        <taxon>Actinomycetota</taxon>
        <taxon>Actinomycetes</taxon>
        <taxon>Micrococcales</taxon>
        <taxon>Micrococcaceae</taxon>
        <taxon>Paeniglutamicibacter</taxon>
    </lineage>
</organism>
<evidence type="ECO:0000256" key="3">
    <source>
        <dbReference type="ARBA" id="ARBA00023125"/>
    </source>
</evidence>
<evidence type="ECO:0000313" key="6">
    <source>
        <dbReference type="EMBL" id="MBB2995127.1"/>
    </source>
</evidence>
<gene>
    <name evidence="6" type="ORF">E9229_001318</name>
</gene>
<dbReference type="InterPro" id="IPR036390">
    <property type="entry name" value="WH_DNA-bd_sf"/>
</dbReference>
<dbReference type="SUPFAM" id="SSF46785">
    <property type="entry name" value="Winged helix' DNA-binding domain"/>
    <property type="match status" value="1"/>
</dbReference>
<dbReference type="Pfam" id="PF03466">
    <property type="entry name" value="LysR_substrate"/>
    <property type="match status" value="1"/>
</dbReference>
<dbReference type="RefSeq" id="WP_183510433.1">
    <property type="nucleotide sequence ID" value="NZ_BAABGK010000113.1"/>
</dbReference>
<name>A0A839QHA3_9MICC</name>
<dbReference type="SUPFAM" id="SSF53850">
    <property type="entry name" value="Periplasmic binding protein-like II"/>
    <property type="match status" value="1"/>
</dbReference>
<keyword evidence="7" id="KW-1185">Reference proteome</keyword>
<keyword evidence="4" id="KW-0804">Transcription</keyword>
<dbReference type="InterPro" id="IPR005119">
    <property type="entry name" value="LysR_subst-bd"/>
</dbReference>
<dbReference type="EMBL" id="JACHVS010000001">
    <property type="protein sequence ID" value="MBB2995127.1"/>
    <property type="molecule type" value="Genomic_DNA"/>
</dbReference>
<dbReference type="AlphaFoldDB" id="A0A839QHA3"/>
<proteinExistence type="inferred from homology"/>
<keyword evidence="2" id="KW-0805">Transcription regulation</keyword>
<evidence type="ECO:0000259" key="5">
    <source>
        <dbReference type="PROSITE" id="PS50931"/>
    </source>
</evidence>
<dbReference type="GO" id="GO:0003677">
    <property type="term" value="F:DNA binding"/>
    <property type="evidence" value="ECO:0007669"/>
    <property type="project" value="UniProtKB-KW"/>
</dbReference>
<feature type="domain" description="HTH lysR-type" evidence="5">
    <location>
        <begin position="2"/>
        <end position="59"/>
    </location>
</feature>
<protein>
    <submittedName>
        <fullName evidence="6">DNA-binding transcriptional LysR family regulator</fullName>
    </submittedName>
</protein>
<dbReference type="PANTHER" id="PTHR30346:SF29">
    <property type="entry name" value="LYSR SUBSTRATE-BINDING"/>
    <property type="match status" value="1"/>
</dbReference>
<dbReference type="Gene3D" id="3.40.190.290">
    <property type="match status" value="1"/>
</dbReference>
<dbReference type="InterPro" id="IPR000847">
    <property type="entry name" value="LysR_HTH_N"/>
</dbReference>
<evidence type="ECO:0000313" key="7">
    <source>
        <dbReference type="Proteomes" id="UP000523000"/>
    </source>
</evidence>
<evidence type="ECO:0000256" key="4">
    <source>
        <dbReference type="ARBA" id="ARBA00023163"/>
    </source>
</evidence>
<dbReference type="Proteomes" id="UP000523000">
    <property type="component" value="Unassembled WGS sequence"/>
</dbReference>
<keyword evidence="3 6" id="KW-0238">DNA-binding</keyword>
<dbReference type="PROSITE" id="PS50931">
    <property type="entry name" value="HTH_LYSR"/>
    <property type="match status" value="1"/>
</dbReference>
<dbReference type="GO" id="GO:0032993">
    <property type="term" value="C:protein-DNA complex"/>
    <property type="evidence" value="ECO:0007669"/>
    <property type="project" value="TreeGrafter"/>
</dbReference>
<dbReference type="InterPro" id="IPR036388">
    <property type="entry name" value="WH-like_DNA-bd_sf"/>
</dbReference>
<dbReference type="GO" id="GO:0003700">
    <property type="term" value="F:DNA-binding transcription factor activity"/>
    <property type="evidence" value="ECO:0007669"/>
    <property type="project" value="InterPro"/>
</dbReference>
<evidence type="ECO:0000256" key="1">
    <source>
        <dbReference type="ARBA" id="ARBA00009437"/>
    </source>
</evidence>
<evidence type="ECO:0000256" key="2">
    <source>
        <dbReference type="ARBA" id="ARBA00023015"/>
    </source>
</evidence>
<reference evidence="6 7" key="1">
    <citation type="submission" date="2020-08" db="EMBL/GenBank/DDBJ databases">
        <title>Sequencing the genomes of 1000 actinobacteria strains.</title>
        <authorList>
            <person name="Klenk H.-P."/>
        </authorList>
    </citation>
    <scope>NUCLEOTIDE SEQUENCE [LARGE SCALE GENOMIC DNA]</scope>
    <source>
        <strain evidence="6 7">DSM 22826</strain>
    </source>
</reference>